<name>B8AGC1_ORYSI</name>
<protein>
    <submittedName>
        <fullName evidence="1">Uncharacterized protein</fullName>
    </submittedName>
</protein>
<evidence type="ECO:0000313" key="2">
    <source>
        <dbReference type="Proteomes" id="UP000007015"/>
    </source>
</evidence>
<accession>B8AGC1</accession>
<sequence length="144" mass="15010">MSCSLVSHRRCLSRLLPLTTTRPSRQLLSSPASALYRQSCQPAAAVACASHQPAGMLPLEPPTGRSVLSTSRHPTAVTRADACSSNQIPRPTPDLVGETNTTMADPQLHATPSHSLPSASCRLLMPRAGCSWGFGSAVAIPAAA</sequence>
<dbReference type="HOGENOM" id="CLU_1799654_0_0_1"/>
<dbReference type="Gramene" id="BGIOSGA008757-TA">
    <property type="protein sequence ID" value="BGIOSGA008757-PA"/>
    <property type="gene ID" value="BGIOSGA008757"/>
</dbReference>
<organism evidence="1 2">
    <name type="scientific">Oryza sativa subsp. indica</name>
    <name type="common">Rice</name>
    <dbReference type="NCBI Taxonomy" id="39946"/>
    <lineage>
        <taxon>Eukaryota</taxon>
        <taxon>Viridiplantae</taxon>
        <taxon>Streptophyta</taxon>
        <taxon>Embryophyta</taxon>
        <taxon>Tracheophyta</taxon>
        <taxon>Spermatophyta</taxon>
        <taxon>Magnoliopsida</taxon>
        <taxon>Liliopsida</taxon>
        <taxon>Poales</taxon>
        <taxon>Poaceae</taxon>
        <taxon>BOP clade</taxon>
        <taxon>Oryzoideae</taxon>
        <taxon>Oryzeae</taxon>
        <taxon>Oryzinae</taxon>
        <taxon>Oryza</taxon>
        <taxon>Oryza sativa</taxon>
    </lineage>
</organism>
<gene>
    <name evidence="1" type="ORF">OsI_08358</name>
</gene>
<keyword evidence="2" id="KW-1185">Reference proteome</keyword>
<dbReference type="AlphaFoldDB" id="B8AGC1"/>
<reference evidence="1 2" key="1">
    <citation type="journal article" date="2005" name="PLoS Biol.">
        <title>The genomes of Oryza sativa: a history of duplications.</title>
        <authorList>
            <person name="Yu J."/>
            <person name="Wang J."/>
            <person name="Lin W."/>
            <person name="Li S."/>
            <person name="Li H."/>
            <person name="Zhou J."/>
            <person name="Ni P."/>
            <person name="Dong W."/>
            <person name="Hu S."/>
            <person name="Zeng C."/>
            <person name="Zhang J."/>
            <person name="Zhang Y."/>
            <person name="Li R."/>
            <person name="Xu Z."/>
            <person name="Li S."/>
            <person name="Li X."/>
            <person name="Zheng H."/>
            <person name="Cong L."/>
            <person name="Lin L."/>
            <person name="Yin J."/>
            <person name="Geng J."/>
            <person name="Li G."/>
            <person name="Shi J."/>
            <person name="Liu J."/>
            <person name="Lv H."/>
            <person name="Li J."/>
            <person name="Wang J."/>
            <person name="Deng Y."/>
            <person name="Ran L."/>
            <person name="Shi X."/>
            <person name="Wang X."/>
            <person name="Wu Q."/>
            <person name="Li C."/>
            <person name="Ren X."/>
            <person name="Wang J."/>
            <person name="Wang X."/>
            <person name="Li D."/>
            <person name="Liu D."/>
            <person name="Zhang X."/>
            <person name="Ji Z."/>
            <person name="Zhao W."/>
            <person name="Sun Y."/>
            <person name="Zhang Z."/>
            <person name="Bao J."/>
            <person name="Han Y."/>
            <person name="Dong L."/>
            <person name="Ji J."/>
            <person name="Chen P."/>
            <person name="Wu S."/>
            <person name="Liu J."/>
            <person name="Xiao Y."/>
            <person name="Bu D."/>
            <person name="Tan J."/>
            <person name="Yang L."/>
            <person name="Ye C."/>
            <person name="Zhang J."/>
            <person name="Xu J."/>
            <person name="Zhou Y."/>
            <person name="Yu Y."/>
            <person name="Zhang B."/>
            <person name="Zhuang S."/>
            <person name="Wei H."/>
            <person name="Liu B."/>
            <person name="Lei M."/>
            <person name="Yu H."/>
            <person name="Li Y."/>
            <person name="Xu H."/>
            <person name="Wei S."/>
            <person name="He X."/>
            <person name="Fang L."/>
            <person name="Zhang Z."/>
            <person name="Zhang Y."/>
            <person name="Huang X."/>
            <person name="Su Z."/>
            <person name="Tong W."/>
            <person name="Li J."/>
            <person name="Tong Z."/>
            <person name="Li S."/>
            <person name="Ye J."/>
            <person name="Wang L."/>
            <person name="Fang L."/>
            <person name="Lei T."/>
            <person name="Chen C."/>
            <person name="Chen H."/>
            <person name="Xu Z."/>
            <person name="Li H."/>
            <person name="Huang H."/>
            <person name="Zhang F."/>
            <person name="Xu H."/>
            <person name="Li N."/>
            <person name="Zhao C."/>
            <person name="Li S."/>
            <person name="Dong L."/>
            <person name="Huang Y."/>
            <person name="Li L."/>
            <person name="Xi Y."/>
            <person name="Qi Q."/>
            <person name="Li W."/>
            <person name="Zhang B."/>
            <person name="Hu W."/>
            <person name="Zhang Y."/>
            <person name="Tian X."/>
            <person name="Jiao Y."/>
            <person name="Liang X."/>
            <person name="Jin J."/>
            <person name="Gao L."/>
            <person name="Zheng W."/>
            <person name="Hao B."/>
            <person name="Liu S."/>
            <person name="Wang W."/>
            <person name="Yuan L."/>
            <person name="Cao M."/>
            <person name="McDermott J."/>
            <person name="Samudrala R."/>
            <person name="Wang J."/>
            <person name="Wong G.K."/>
            <person name="Yang H."/>
        </authorList>
    </citation>
    <scope>NUCLEOTIDE SEQUENCE [LARGE SCALE GENOMIC DNA]</scope>
    <source>
        <strain evidence="2">cv. 93-11</strain>
    </source>
</reference>
<evidence type="ECO:0000313" key="1">
    <source>
        <dbReference type="EMBL" id="EEC73734.1"/>
    </source>
</evidence>
<dbReference type="EMBL" id="CM000127">
    <property type="protein sequence ID" value="EEC73734.1"/>
    <property type="molecule type" value="Genomic_DNA"/>
</dbReference>
<proteinExistence type="predicted"/>
<dbReference type="Proteomes" id="UP000007015">
    <property type="component" value="Chromosome 2"/>
</dbReference>